<name>A0A543EBM4_9FLAO</name>
<dbReference type="RefSeq" id="WP_142018271.1">
    <property type="nucleotide sequence ID" value="NZ_VFPD01000002.1"/>
</dbReference>
<gene>
    <name evidence="3" type="ORF">FB551_3370</name>
</gene>
<dbReference type="SUPFAM" id="SSF74853">
    <property type="entry name" value="Lamin A/C globular tail domain"/>
    <property type="match status" value="1"/>
</dbReference>
<dbReference type="EMBL" id="VFPD01000002">
    <property type="protein sequence ID" value="TQM18975.1"/>
    <property type="molecule type" value="Genomic_DNA"/>
</dbReference>
<evidence type="ECO:0000259" key="2">
    <source>
        <dbReference type="PROSITE" id="PS51841"/>
    </source>
</evidence>
<comment type="caution">
    <text evidence="3">The sequence shown here is derived from an EMBL/GenBank/DDBJ whole genome shotgun (WGS) entry which is preliminary data.</text>
</comment>
<protein>
    <submittedName>
        <fullName evidence="3">Putative secreted protein (Por secretion system target)</fullName>
    </submittedName>
</protein>
<dbReference type="Gene3D" id="2.60.40.1260">
    <property type="entry name" value="Lamin Tail domain"/>
    <property type="match status" value="1"/>
</dbReference>
<dbReference type="AlphaFoldDB" id="A0A543EBM4"/>
<organism evidence="3 4">
    <name type="scientific">Chryseobacterium aquifrigidense</name>
    <dbReference type="NCBI Taxonomy" id="558021"/>
    <lineage>
        <taxon>Bacteria</taxon>
        <taxon>Pseudomonadati</taxon>
        <taxon>Bacteroidota</taxon>
        <taxon>Flavobacteriia</taxon>
        <taxon>Flavobacteriales</taxon>
        <taxon>Weeksellaceae</taxon>
        <taxon>Chryseobacterium group</taxon>
        <taxon>Chryseobacterium</taxon>
    </lineage>
</organism>
<dbReference type="InterPro" id="IPR001322">
    <property type="entry name" value="Lamin_tail_dom"/>
</dbReference>
<keyword evidence="4" id="KW-1185">Reference proteome</keyword>
<accession>A0A543EBM4</accession>
<proteinExistence type="predicted"/>
<feature type="signal peptide" evidence="1">
    <location>
        <begin position="1"/>
        <end position="19"/>
    </location>
</feature>
<sequence length="391" mass="43071">MKKQLFGGVLILFPLLSSAQLVITEVYRDTPYSEYIDVNYGPYQNPTPELFEKLRKRHRGEFIEIFNASDTDLNLKDWKLRDNEGSFDLPDKIIKSKQFMVVVANNNSGGDYFPSFFSTTQGKEDQIIYQNVIKLSNTDETIELIAKKVVGHNLQQEIVASGVSFQQDGNNMGVSVGANAVANPSVFYDVKDWQYDYNTPQFPNPLVATVVPPIKPLDDYVGNILAQNYDILTWDSNAGDLIDNKCDNTIPYVTQSLNAGLTSGSKKFSFDEGGNSSAINNALLKTELAETVMAKEVNAADNLEQIKMAIQLSPNPTTDIANVSITGIAQGKVTSVQVFSGTGALLFTKNNLQDSSNFNFSFSLGNQITGVYVAKFTLISGQVVGKNVMKR</sequence>
<dbReference type="Proteomes" id="UP000316437">
    <property type="component" value="Unassembled WGS sequence"/>
</dbReference>
<evidence type="ECO:0000313" key="4">
    <source>
        <dbReference type="Proteomes" id="UP000316437"/>
    </source>
</evidence>
<reference evidence="3 4" key="1">
    <citation type="submission" date="2019-06" db="EMBL/GenBank/DDBJ databases">
        <title>Sorghum-associated microbial communities from plants grown in Nebraska, USA.</title>
        <authorList>
            <person name="Schachtman D."/>
        </authorList>
    </citation>
    <scope>NUCLEOTIDE SEQUENCE [LARGE SCALE GENOMIC DNA]</scope>
    <source>
        <strain evidence="3 4">110</strain>
    </source>
</reference>
<evidence type="ECO:0000256" key="1">
    <source>
        <dbReference type="SAM" id="SignalP"/>
    </source>
</evidence>
<dbReference type="Pfam" id="PF00932">
    <property type="entry name" value="LTD"/>
    <property type="match status" value="1"/>
</dbReference>
<feature type="domain" description="LTD" evidence="2">
    <location>
        <begin position="17"/>
        <end position="199"/>
    </location>
</feature>
<keyword evidence="1" id="KW-0732">Signal</keyword>
<feature type="chain" id="PRO_5022053215" evidence="1">
    <location>
        <begin position="20"/>
        <end position="391"/>
    </location>
</feature>
<dbReference type="PROSITE" id="PS51841">
    <property type="entry name" value="LTD"/>
    <property type="match status" value="1"/>
</dbReference>
<dbReference type="InterPro" id="IPR036415">
    <property type="entry name" value="Lamin_tail_dom_sf"/>
</dbReference>
<evidence type="ECO:0000313" key="3">
    <source>
        <dbReference type="EMBL" id="TQM18975.1"/>
    </source>
</evidence>